<evidence type="ECO:0000256" key="7">
    <source>
        <dbReference type="SAM" id="Phobius"/>
    </source>
</evidence>
<evidence type="ECO:0000313" key="9">
    <source>
        <dbReference type="Proteomes" id="UP000185839"/>
    </source>
</evidence>
<protein>
    <submittedName>
        <fullName evidence="8">Type IV secretory system Conjugative DNA transfer</fullName>
    </submittedName>
</protein>
<evidence type="ECO:0000256" key="3">
    <source>
        <dbReference type="ARBA" id="ARBA00022475"/>
    </source>
</evidence>
<evidence type="ECO:0000256" key="6">
    <source>
        <dbReference type="ARBA" id="ARBA00023136"/>
    </source>
</evidence>
<dbReference type="InterPro" id="IPR051539">
    <property type="entry name" value="T4SS-coupling_protein"/>
</dbReference>
<reference evidence="9" key="1">
    <citation type="submission" date="2017-01" db="EMBL/GenBank/DDBJ databases">
        <authorList>
            <person name="Varghese N."/>
            <person name="Submissions S."/>
        </authorList>
    </citation>
    <scope>NUCLEOTIDE SEQUENCE [LARGE SCALE GENOMIC DNA]</scope>
    <source>
        <strain evidence="9">DSM 23145</strain>
    </source>
</reference>
<dbReference type="Gene3D" id="3.40.50.300">
    <property type="entry name" value="P-loop containing nucleotide triphosphate hydrolases"/>
    <property type="match status" value="1"/>
</dbReference>
<evidence type="ECO:0000256" key="5">
    <source>
        <dbReference type="ARBA" id="ARBA00022989"/>
    </source>
</evidence>
<keyword evidence="5 7" id="KW-1133">Transmembrane helix</keyword>
<dbReference type="SUPFAM" id="SSF52540">
    <property type="entry name" value="P-loop containing nucleoside triphosphate hydrolases"/>
    <property type="match status" value="1"/>
</dbReference>
<dbReference type="Proteomes" id="UP000185839">
    <property type="component" value="Unassembled WGS sequence"/>
</dbReference>
<evidence type="ECO:0000313" key="8">
    <source>
        <dbReference type="EMBL" id="SIS90078.1"/>
    </source>
</evidence>
<dbReference type="CDD" id="cd01127">
    <property type="entry name" value="TrwB_TraG_TraD_VirD4"/>
    <property type="match status" value="1"/>
</dbReference>
<sequence>MFQKDINMKILDLTLRNWLIIIVGIAVVSFLFTIAFKSKSKKFKCILLLFLVGLVVFGSFKLGNFIFILLYLIVPSLIISGLIYLWTFEKKADPLWDVEFNTSQGKRIIRGIQRGIAVFGAAGSGKTISIIYNLMIHFGKADFAGIIYDFKNGELTELAKAIFKERLKVIALHNPNSSSRVNPISPDYIKGEKDVNQIVKVIIDNLIKNGVGKGDDFFKDSASSLLAGVILKFTFDHKELCTLPHVIAFILGVDFSVQNPRSGLGDDAMDKFAKLKEFLTSNERVAIQGSTFILGLASAKQTASVISTLANALRKIAFPEAFWILSGSDFDLNINTAQNNFVVSVINEPRSAEFLSPINATIIHTISKQMMVRDRKPSFILLDEAPTIKLLNMAQIPATMRSFGVVVVYCAQDFVQGVVQYGRDGFKEIVANLSTQFFGKSNDSETSKFYESYFEMVNIKTKSVSKKGGDGNLLAWGETSTTTGEREVHKHRANEFNRLSVGEFAFLSDGKNEIVNIIHPRIVTEKFENQKVITQKMLDAHFEKILREARNILD</sequence>
<evidence type="ECO:0000256" key="1">
    <source>
        <dbReference type="ARBA" id="ARBA00004651"/>
    </source>
</evidence>
<dbReference type="EMBL" id="FTOI01000010">
    <property type="protein sequence ID" value="SIS90078.1"/>
    <property type="molecule type" value="Genomic_DNA"/>
</dbReference>
<feature type="transmembrane region" description="Helical" evidence="7">
    <location>
        <begin position="18"/>
        <end position="36"/>
    </location>
</feature>
<feature type="transmembrane region" description="Helical" evidence="7">
    <location>
        <begin position="43"/>
        <end position="60"/>
    </location>
</feature>
<dbReference type="AlphaFoldDB" id="A0A1N7MVN8"/>
<dbReference type="Pfam" id="PF02534">
    <property type="entry name" value="T4SS-DNA_transf"/>
    <property type="match status" value="1"/>
</dbReference>
<keyword evidence="4 7" id="KW-0812">Transmembrane</keyword>
<evidence type="ECO:0000256" key="2">
    <source>
        <dbReference type="ARBA" id="ARBA00008806"/>
    </source>
</evidence>
<comment type="similarity">
    <text evidence="2">Belongs to the VirD4/TraG family.</text>
</comment>
<name>A0A1N7MVN8_9FLAO</name>
<dbReference type="PANTHER" id="PTHR37937:SF1">
    <property type="entry name" value="CONJUGATIVE TRANSFER: DNA TRANSPORT"/>
    <property type="match status" value="1"/>
</dbReference>
<evidence type="ECO:0000256" key="4">
    <source>
        <dbReference type="ARBA" id="ARBA00022692"/>
    </source>
</evidence>
<keyword evidence="3" id="KW-1003">Cell membrane</keyword>
<proteinExistence type="inferred from homology"/>
<dbReference type="InterPro" id="IPR003688">
    <property type="entry name" value="TraG/VirD4"/>
</dbReference>
<gene>
    <name evidence="8" type="ORF">SAMN05421789_11071</name>
</gene>
<accession>A0A1N7MVN8</accession>
<dbReference type="GO" id="GO:0005886">
    <property type="term" value="C:plasma membrane"/>
    <property type="evidence" value="ECO:0007669"/>
    <property type="project" value="UniProtKB-SubCell"/>
</dbReference>
<dbReference type="PANTHER" id="PTHR37937">
    <property type="entry name" value="CONJUGATIVE TRANSFER: DNA TRANSPORT"/>
    <property type="match status" value="1"/>
</dbReference>
<organism evidence="8 9">
    <name type="scientific">Kaistella chaponensis</name>
    <dbReference type="NCBI Taxonomy" id="713588"/>
    <lineage>
        <taxon>Bacteria</taxon>
        <taxon>Pseudomonadati</taxon>
        <taxon>Bacteroidota</taxon>
        <taxon>Flavobacteriia</taxon>
        <taxon>Flavobacteriales</taxon>
        <taxon>Weeksellaceae</taxon>
        <taxon>Chryseobacterium group</taxon>
        <taxon>Kaistella</taxon>
    </lineage>
</organism>
<feature type="transmembrane region" description="Helical" evidence="7">
    <location>
        <begin position="66"/>
        <end position="86"/>
    </location>
</feature>
<dbReference type="STRING" id="713588.SAMN05421789_11071"/>
<keyword evidence="6 7" id="KW-0472">Membrane</keyword>
<dbReference type="InterPro" id="IPR027417">
    <property type="entry name" value="P-loop_NTPase"/>
</dbReference>
<comment type="subcellular location">
    <subcellularLocation>
        <location evidence="1">Cell membrane</location>
        <topology evidence="1">Multi-pass membrane protein</topology>
    </subcellularLocation>
</comment>
<keyword evidence="9" id="KW-1185">Reference proteome</keyword>